<evidence type="ECO:0000256" key="1">
    <source>
        <dbReference type="SAM" id="MobiDB-lite"/>
    </source>
</evidence>
<protein>
    <submittedName>
        <fullName evidence="3">Flagellar hook-length control protein FliK</fullName>
    </submittedName>
</protein>
<dbReference type="Pfam" id="PF02120">
    <property type="entry name" value="Flg_hook"/>
    <property type="match status" value="1"/>
</dbReference>
<dbReference type="InterPro" id="IPR021136">
    <property type="entry name" value="Flagellar_hook_control-like_C"/>
</dbReference>
<keyword evidence="3" id="KW-0282">Flagellum</keyword>
<dbReference type="EMBL" id="RCZC01000005">
    <property type="protein sequence ID" value="TPG51774.1"/>
    <property type="molecule type" value="Genomic_DNA"/>
</dbReference>
<keyword evidence="3" id="KW-0969">Cilium</keyword>
<dbReference type="OrthoDB" id="7586319at2"/>
<dbReference type="Proteomes" id="UP000319931">
    <property type="component" value="Unassembled WGS sequence"/>
</dbReference>
<organism evidence="3 4">
    <name type="scientific">Sphingomonas glacialis</name>
    <dbReference type="NCBI Taxonomy" id="658225"/>
    <lineage>
        <taxon>Bacteria</taxon>
        <taxon>Pseudomonadati</taxon>
        <taxon>Pseudomonadota</taxon>
        <taxon>Alphaproteobacteria</taxon>
        <taxon>Sphingomonadales</taxon>
        <taxon>Sphingomonadaceae</taxon>
        <taxon>Sphingomonas</taxon>
    </lineage>
</organism>
<evidence type="ECO:0000313" key="4">
    <source>
        <dbReference type="Proteomes" id="UP000319931"/>
    </source>
</evidence>
<sequence>MLPVADPAVPIATPTPVPTAITAVTTGAQPSLTATPPAVGLTDPASGAPNPAPTDTSTATPPPLDPAITAALDAVLTRATTVRQDAQPTSAPASDGAQPPALIASDPTATAIVANAAPQPAGQVFAAALATAWRDRTQRTGDSDALAGAAALGAAAPSQASSHAIVAASGDANQTGLDLTRDTGLQRMIEHIETLRDDMDSRDTRIRLIPDSLGGVDVAVRQVGDRVHVHFTAEQEATRALLTEAQPRLTELAAARGMRIGDTSVSADPGGGNGTAPQPRPAPLLAPAPHAVAADTETPSDARVA</sequence>
<feature type="region of interest" description="Disordered" evidence="1">
    <location>
        <begin position="261"/>
        <end position="305"/>
    </location>
</feature>
<feature type="domain" description="Flagellar hook-length control protein-like C-terminal" evidence="2">
    <location>
        <begin position="200"/>
        <end position="272"/>
    </location>
</feature>
<evidence type="ECO:0000313" key="3">
    <source>
        <dbReference type="EMBL" id="TPG51774.1"/>
    </source>
</evidence>
<dbReference type="CDD" id="cd17470">
    <property type="entry name" value="T3SS_Flik_C"/>
    <property type="match status" value="1"/>
</dbReference>
<feature type="compositionally biased region" description="Polar residues" evidence="1">
    <location>
        <begin position="81"/>
        <end position="92"/>
    </location>
</feature>
<feature type="region of interest" description="Disordered" evidence="1">
    <location>
        <begin position="28"/>
        <end position="66"/>
    </location>
</feature>
<dbReference type="AlphaFoldDB" id="A0A502FQS4"/>
<feature type="region of interest" description="Disordered" evidence="1">
    <location>
        <begin position="81"/>
        <end position="103"/>
    </location>
</feature>
<proteinExistence type="predicted"/>
<comment type="caution">
    <text evidence="3">The sequence shown here is derived from an EMBL/GenBank/DDBJ whole genome shotgun (WGS) entry which is preliminary data.</text>
</comment>
<accession>A0A502FQS4</accession>
<evidence type="ECO:0000259" key="2">
    <source>
        <dbReference type="Pfam" id="PF02120"/>
    </source>
</evidence>
<name>A0A502FQS4_9SPHN</name>
<keyword evidence="3" id="KW-0966">Cell projection</keyword>
<dbReference type="Gene3D" id="3.30.750.140">
    <property type="match status" value="1"/>
</dbReference>
<keyword evidence="4" id="KW-1185">Reference proteome</keyword>
<reference evidence="3 4" key="1">
    <citation type="journal article" date="2019" name="Environ. Microbiol.">
        <title>Species interactions and distinct microbial communities in high Arctic permafrost affected cryosols are associated with the CH4 and CO2 gas fluxes.</title>
        <authorList>
            <person name="Altshuler I."/>
            <person name="Hamel J."/>
            <person name="Turney S."/>
            <person name="Magnuson E."/>
            <person name="Levesque R."/>
            <person name="Greer C."/>
            <person name="Whyte L.G."/>
        </authorList>
    </citation>
    <scope>NUCLEOTIDE SEQUENCE [LARGE SCALE GENOMIC DNA]</scope>
    <source>
        <strain evidence="3 4">E6.1</strain>
    </source>
</reference>
<gene>
    <name evidence="3" type="ORF">EAH76_16665</name>
</gene>
<dbReference type="InterPro" id="IPR038610">
    <property type="entry name" value="FliK-like_C_sf"/>
</dbReference>